<dbReference type="EMBL" id="JAXLPB010000003">
    <property type="protein sequence ID" value="MDY8109579.1"/>
    <property type="molecule type" value="Genomic_DNA"/>
</dbReference>
<dbReference type="InterPro" id="IPR050321">
    <property type="entry name" value="Glycosyltr_2/OpgH_subfam"/>
</dbReference>
<organism evidence="8 9">
    <name type="scientific">Fulvimarina uroteuthidis</name>
    <dbReference type="NCBI Taxonomy" id="3098149"/>
    <lineage>
        <taxon>Bacteria</taxon>
        <taxon>Pseudomonadati</taxon>
        <taxon>Pseudomonadota</taxon>
        <taxon>Alphaproteobacteria</taxon>
        <taxon>Hyphomicrobiales</taxon>
        <taxon>Aurantimonadaceae</taxon>
        <taxon>Fulvimarina</taxon>
    </lineage>
</organism>
<comment type="subcellular location">
    <subcellularLocation>
        <location evidence="1">Membrane</location>
        <topology evidence="1">Multi-pass membrane protein</topology>
    </subcellularLocation>
</comment>
<dbReference type="Pfam" id="PF13641">
    <property type="entry name" value="Glyco_tranf_2_3"/>
    <property type="match status" value="1"/>
</dbReference>
<dbReference type="EC" id="2.4.-.-" evidence="8"/>
<dbReference type="RefSeq" id="WP_322187065.1">
    <property type="nucleotide sequence ID" value="NZ_JAXLPB010000003.1"/>
</dbReference>
<evidence type="ECO:0000256" key="2">
    <source>
        <dbReference type="ARBA" id="ARBA00022676"/>
    </source>
</evidence>
<name>A0ABU5I2I3_9HYPH</name>
<dbReference type="PANTHER" id="PTHR43867">
    <property type="entry name" value="CELLULOSE SYNTHASE CATALYTIC SUBUNIT A [UDP-FORMING]"/>
    <property type="match status" value="1"/>
</dbReference>
<feature type="transmembrane region" description="Helical" evidence="7">
    <location>
        <begin position="609"/>
        <end position="630"/>
    </location>
</feature>
<keyword evidence="9" id="KW-1185">Reference proteome</keyword>
<reference evidence="8 9" key="1">
    <citation type="submission" date="2023-12" db="EMBL/GenBank/DDBJ databases">
        <title>Description of Novel Strain Fulvimarina sp. 2208YS6-2-32 isolated from Uroteuthis (Photololigo) edulis.</title>
        <authorList>
            <person name="Park J.-S."/>
        </authorList>
    </citation>
    <scope>NUCLEOTIDE SEQUENCE [LARGE SCALE GENOMIC DNA]</scope>
    <source>
        <strain evidence="8 9">2208YS6-2-32</strain>
    </source>
</reference>
<proteinExistence type="predicted"/>
<dbReference type="SUPFAM" id="SSF53448">
    <property type="entry name" value="Nucleotide-diphospho-sugar transferases"/>
    <property type="match status" value="1"/>
</dbReference>
<keyword evidence="3 8" id="KW-0808">Transferase</keyword>
<evidence type="ECO:0000256" key="5">
    <source>
        <dbReference type="ARBA" id="ARBA00022989"/>
    </source>
</evidence>
<feature type="transmembrane region" description="Helical" evidence="7">
    <location>
        <begin position="533"/>
        <end position="557"/>
    </location>
</feature>
<evidence type="ECO:0000313" key="8">
    <source>
        <dbReference type="EMBL" id="MDY8109579.1"/>
    </source>
</evidence>
<evidence type="ECO:0000256" key="4">
    <source>
        <dbReference type="ARBA" id="ARBA00022692"/>
    </source>
</evidence>
<feature type="transmembrane region" description="Helical" evidence="7">
    <location>
        <begin position="209"/>
        <end position="229"/>
    </location>
</feature>
<evidence type="ECO:0000313" key="9">
    <source>
        <dbReference type="Proteomes" id="UP001294412"/>
    </source>
</evidence>
<keyword evidence="6 7" id="KW-0472">Membrane</keyword>
<dbReference type="Gene3D" id="3.90.550.10">
    <property type="entry name" value="Spore Coat Polysaccharide Biosynthesis Protein SpsA, Chain A"/>
    <property type="match status" value="1"/>
</dbReference>
<gene>
    <name evidence="8" type="ORF">U0C82_10560</name>
</gene>
<dbReference type="PANTHER" id="PTHR43867:SF2">
    <property type="entry name" value="CELLULOSE SYNTHASE CATALYTIC SUBUNIT A [UDP-FORMING]"/>
    <property type="match status" value="1"/>
</dbReference>
<accession>A0ABU5I2I3</accession>
<dbReference type="GO" id="GO:0016757">
    <property type="term" value="F:glycosyltransferase activity"/>
    <property type="evidence" value="ECO:0007669"/>
    <property type="project" value="UniProtKB-KW"/>
</dbReference>
<feature type="transmembrane region" description="Helical" evidence="7">
    <location>
        <begin position="235"/>
        <end position="255"/>
    </location>
</feature>
<evidence type="ECO:0000256" key="3">
    <source>
        <dbReference type="ARBA" id="ARBA00022679"/>
    </source>
</evidence>
<keyword evidence="5 7" id="KW-1133">Transmembrane helix</keyword>
<dbReference type="InterPro" id="IPR029044">
    <property type="entry name" value="Nucleotide-diphossugar_trans"/>
</dbReference>
<evidence type="ECO:0000256" key="7">
    <source>
        <dbReference type="SAM" id="Phobius"/>
    </source>
</evidence>
<keyword evidence="4 7" id="KW-0812">Transmembrane</keyword>
<evidence type="ECO:0000256" key="6">
    <source>
        <dbReference type="ARBA" id="ARBA00023136"/>
    </source>
</evidence>
<protein>
    <submittedName>
        <fullName evidence="8">Glycosyltransferase</fullName>
        <ecNumber evidence="8">2.4.-.-</ecNumber>
    </submittedName>
</protein>
<comment type="caution">
    <text evidence="8">The sequence shown here is derived from an EMBL/GenBank/DDBJ whole genome shotgun (WGS) entry which is preliminary data.</text>
</comment>
<feature type="transmembrane region" description="Helical" evidence="7">
    <location>
        <begin position="577"/>
        <end position="597"/>
    </location>
</feature>
<dbReference type="Proteomes" id="UP001294412">
    <property type="component" value="Unassembled WGS sequence"/>
</dbReference>
<evidence type="ECO:0000256" key="1">
    <source>
        <dbReference type="ARBA" id="ARBA00004141"/>
    </source>
</evidence>
<keyword evidence="2 8" id="KW-0328">Glycosyltransferase</keyword>
<sequence length="670" mass="74851">MSIVEPPIATSDNVVSLRREGAPGIEQERAFWARLADTDEFPKPAPDFRDDVFTRQLLQKLNLAQRSLDEAETAARRNGTDIVAELIAGRALTAEDYAACAASVLGLPMERPEPSDIIISAGDNGRLPFARSLRTCNRLLEAKFFFDPRLERIGSVKKMLSDHPALARRCRVTTGAAIRQTLNAGDDGHRFERATLSLSRDRIEHSARIVLTGWQGAVIGASFFGAIWIVSTFLWTGVLVFHLAAALFFSAWIALRFAAAFGRHDAAVPVKEDRGPEALPVYTVVVALHREHEIVGQLVRNLEALNWPLSRLEIFLVCEADDRATIAPCRTLTRDKPQFHVLLVPPGHPRTKPKALNHVLPLARGRFLVLYDAEDEPHPDQLLEAFDRYAIGDERLACLQAPLIIRNADRNWRTGMFAMEYAGLFRALLPWLSRHRLPIPLGGTSNHFRTDILRQVGGWDSHNVTEDADLGIRLTRAGYGIATLRLPTCEDPPETLEVWIKQRTRWLKGWFQTYAVHMRNPLRVYRELGLKRFAVFQLTFHGMMSAALLLPFAILMMSYTAVSLAGSGWPPSLAADLLVMDLLILIGGMGSFVALTVRGSTFSELRKTVGALPLVPLYWLLVSAAAYRGLFQLVFEPHGWEKTPHGLASRADKRDPRHRTEPIFDFAEAG</sequence>